<dbReference type="Proteomes" id="UP000314294">
    <property type="component" value="Unassembled WGS sequence"/>
</dbReference>
<sequence>MNTASSSGLRSNSLQNTSISSWSRRLSADRSHFCEEEEEEEVIEVMGGTVSITVRMPRAQCCASSWLWHRRSRLLRGPLKTTVKQRCTGAEPSICRNVSDWQPSRTHSTSMMETGGGEGGRNEANKEL</sequence>
<evidence type="ECO:0000313" key="2">
    <source>
        <dbReference type="EMBL" id="TNN50593.1"/>
    </source>
</evidence>
<protein>
    <submittedName>
        <fullName evidence="2">Uncharacterized protein</fullName>
    </submittedName>
</protein>
<dbReference type="AlphaFoldDB" id="A0A4Z2GCD8"/>
<comment type="caution">
    <text evidence="2">The sequence shown here is derived from an EMBL/GenBank/DDBJ whole genome shotgun (WGS) entry which is preliminary data.</text>
</comment>
<accession>A0A4Z2GCD8</accession>
<feature type="region of interest" description="Disordered" evidence="1">
    <location>
        <begin position="98"/>
        <end position="128"/>
    </location>
</feature>
<gene>
    <name evidence="2" type="ORF">EYF80_039233</name>
</gene>
<proteinExistence type="predicted"/>
<name>A0A4Z2GCD8_9TELE</name>
<organism evidence="2 3">
    <name type="scientific">Liparis tanakae</name>
    <name type="common">Tanaka's snailfish</name>
    <dbReference type="NCBI Taxonomy" id="230148"/>
    <lineage>
        <taxon>Eukaryota</taxon>
        <taxon>Metazoa</taxon>
        <taxon>Chordata</taxon>
        <taxon>Craniata</taxon>
        <taxon>Vertebrata</taxon>
        <taxon>Euteleostomi</taxon>
        <taxon>Actinopterygii</taxon>
        <taxon>Neopterygii</taxon>
        <taxon>Teleostei</taxon>
        <taxon>Neoteleostei</taxon>
        <taxon>Acanthomorphata</taxon>
        <taxon>Eupercaria</taxon>
        <taxon>Perciformes</taxon>
        <taxon>Cottioidei</taxon>
        <taxon>Cottales</taxon>
        <taxon>Liparidae</taxon>
        <taxon>Liparis</taxon>
    </lineage>
</organism>
<evidence type="ECO:0000313" key="3">
    <source>
        <dbReference type="Proteomes" id="UP000314294"/>
    </source>
</evidence>
<evidence type="ECO:0000256" key="1">
    <source>
        <dbReference type="SAM" id="MobiDB-lite"/>
    </source>
</evidence>
<keyword evidence="3" id="KW-1185">Reference proteome</keyword>
<reference evidence="2 3" key="1">
    <citation type="submission" date="2019-03" db="EMBL/GenBank/DDBJ databases">
        <title>First draft genome of Liparis tanakae, snailfish: a comprehensive survey of snailfish specific genes.</title>
        <authorList>
            <person name="Kim W."/>
            <person name="Song I."/>
            <person name="Jeong J.-H."/>
            <person name="Kim D."/>
            <person name="Kim S."/>
            <person name="Ryu S."/>
            <person name="Song J.Y."/>
            <person name="Lee S.K."/>
        </authorList>
    </citation>
    <scope>NUCLEOTIDE SEQUENCE [LARGE SCALE GENOMIC DNA]</scope>
    <source>
        <tissue evidence="2">Muscle</tissue>
    </source>
</reference>
<dbReference type="EMBL" id="SRLO01000612">
    <property type="protein sequence ID" value="TNN50593.1"/>
    <property type="molecule type" value="Genomic_DNA"/>
</dbReference>